<proteinExistence type="predicted"/>
<feature type="region of interest" description="Disordered" evidence="1">
    <location>
        <begin position="1"/>
        <end position="79"/>
    </location>
</feature>
<evidence type="ECO:0000256" key="2">
    <source>
        <dbReference type="SAM" id="Phobius"/>
    </source>
</evidence>
<evidence type="ECO:0000313" key="4">
    <source>
        <dbReference type="EMBL" id="GAA4288156.1"/>
    </source>
</evidence>
<feature type="transmembrane region" description="Helical" evidence="2">
    <location>
        <begin position="155"/>
        <end position="184"/>
    </location>
</feature>
<evidence type="ECO:0000313" key="5">
    <source>
        <dbReference type="Proteomes" id="UP001499841"/>
    </source>
</evidence>
<evidence type="ECO:0000259" key="3">
    <source>
        <dbReference type="Pfam" id="PF12089"/>
    </source>
</evidence>
<dbReference type="RefSeq" id="WP_345041707.1">
    <property type="nucleotide sequence ID" value="NZ_BAABBA010000012.1"/>
</dbReference>
<gene>
    <name evidence="4" type="ORF">GCM10022262_25160</name>
</gene>
<feature type="compositionally biased region" description="Low complexity" evidence="1">
    <location>
        <begin position="66"/>
        <end position="79"/>
    </location>
</feature>
<dbReference type="Proteomes" id="UP001499841">
    <property type="component" value="Unassembled WGS sequence"/>
</dbReference>
<dbReference type="EMBL" id="BAABBA010000012">
    <property type="protein sequence ID" value="GAA4288156.1"/>
    <property type="molecule type" value="Genomic_DNA"/>
</dbReference>
<keyword evidence="5" id="KW-1185">Reference proteome</keyword>
<evidence type="ECO:0000256" key="1">
    <source>
        <dbReference type="SAM" id="MobiDB-lite"/>
    </source>
</evidence>
<accession>A0ABP8EVZ5</accession>
<keyword evidence="2" id="KW-1133">Transmembrane helix</keyword>
<comment type="caution">
    <text evidence="4">The sequence shown here is derived from an EMBL/GenBank/DDBJ whole genome shotgun (WGS) entry which is preliminary data.</text>
</comment>
<reference evidence="5" key="1">
    <citation type="journal article" date="2019" name="Int. J. Syst. Evol. Microbiol.">
        <title>The Global Catalogue of Microorganisms (GCM) 10K type strain sequencing project: providing services to taxonomists for standard genome sequencing and annotation.</title>
        <authorList>
            <consortium name="The Broad Institute Genomics Platform"/>
            <consortium name="The Broad Institute Genome Sequencing Center for Infectious Disease"/>
            <person name="Wu L."/>
            <person name="Ma J."/>
        </authorList>
    </citation>
    <scope>NUCLEOTIDE SEQUENCE [LARGE SCALE GENOMIC DNA]</scope>
    <source>
        <strain evidence="5">JCM 17459</strain>
    </source>
</reference>
<feature type="transmembrane region" description="Helical" evidence="2">
    <location>
        <begin position="99"/>
        <end position="122"/>
    </location>
</feature>
<sequence length="198" mass="20945">MSTTSPGRDGMTPPPPPSPDDDLSRTQTLRRSVADRFAGPAQREGAPADRPAVSPTSAESPGEASRPGGAARPARPVAGGPRRVRLSISRIDPWSAMKLSFLLSVALGIMIVVAAALVWFVLDSMHVFADIEDLLVSIGSESFLQLMDYVKFDRVMSFATIVGVVDILLLTALGTIGAFLYNIVAALVGGLHMTLTDD</sequence>
<organism evidence="4 5">
    <name type="scientific">Georgenia daeguensis</name>
    <dbReference type="NCBI Taxonomy" id="908355"/>
    <lineage>
        <taxon>Bacteria</taxon>
        <taxon>Bacillati</taxon>
        <taxon>Actinomycetota</taxon>
        <taxon>Actinomycetes</taxon>
        <taxon>Micrococcales</taxon>
        <taxon>Bogoriellaceae</taxon>
        <taxon>Georgenia</taxon>
    </lineage>
</organism>
<dbReference type="InterPro" id="IPR021949">
    <property type="entry name" value="DUF3566_TM"/>
</dbReference>
<feature type="domain" description="DUF3566" evidence="3">
    <location>
        <begin position="81"/>
        <end position="197"/>
    </location>
</feature>
<keyword evidence="2" id="KW-0812">Transmembrane</keyword>
<dbReference type="Pfam" id="PF12089">
    <property type="entry name" value="DUF3566"/>
    <property type="match status" value="1"/>
</dbReference>
<name>A0ABP8EVZ5_9MICO</name>
<protein>
    <recommendedName>
        <fullName evidence="3">DUF3566 domain-containing protein</fullName>
    </recommendedName>
</protein>
<keyword evidence="2" id="KW-0472">Membrane</keyword>